<evidence type="ECO:0000313" key="2">
    <source>
        <dbReference type="Proteomes" id="UP000176581"/>
    </source>
</evidence>
<evidence type="ECO:0008006" key="3">
    <source>
        <dbReference type="Google" id="ProtNLM"/>
    </source>
</evidence>
<comment type="caution">
    <text evidence="1">The sequence shown here is derived from an EMBL/GenBank/DDBJ whole genome shotgun (WGS) entry which is preliminary data.</text>
</comment>
<sequence length="260" mass="28787">MIFSKSNVKMAIVLASVLFVAGVMLVYASHTWEGYHWARKSNPFTLKLGDNVSSAWDTYLGEASSDWNASMMLDTTVVKGGTRPQTCKATNGRVEVCGSKYGFNGWLGVASIWISGSHITKSTVKVNDSYFNTATYNTPPWRRLVMCQEVGHALGLDHQDENFSGSNLGTCMDYTDNPSGPPSNEHPNAHDYEQLEAIYAHFDSATTISQTAFNRFGNGNETDTSDWGRKVRKDSRGRTSLHTRDLGNGEKVFTFVLWAD</sequence>
<name>A0A1F8FMS7_9BACT</name>
<evidence type="ECO:0000313" key="1">
    <source>
        <dbReference type="EMBL" id="OGN14424.1"/>
    </source>
</evidence>
<dbReference type="Gene3D" id="3.40.390.10">
    <property type="entry name" value="Collagenase (Catalytic Domain)"/>
    <property type="match status" value="1"/>
</dbReference>
<dbReference type="AlphaFoldDB" id="A0A1F8FMS7"/>
<protein>
    <recommendedName>
        <fullName evidence="3">Peptidase M10 metallopeptidase domain-containing protein</fullName>
    </recommendedName>
</protein>
<dbReference type="Proteomes" id="UP000176581">
    <property type="component" value="Unassembled WGS sequence"/>
</dbReference>
<gene>
    <name evidence="1" type="ORF">A3J47_03230</name>
</gene>
<proteinExistence type="predicted"/>
<organism evidence="1 2">
    <name type="scientific">Candidatus Yanofskybacteria bacterium RIFCSPHIGHO2_02_FULL_43_22</name>
    <dbReference type="NCBI Taxonomy" id="1802681"/>
    <lineage>
        <taxon>Bacteria</taxon>
        <taxon>Candidatus Yanofskyibacteriota</taxon>
    </lineage>
</organism>
<dbReference type="SUPFAM" id="SSF55486">
    <property type="entry name" value="Metalloproteases ('zincins'), catalytic domain"/>
    <property type="match status" value="1"/>
</dbReference>
<accession>A0A1F8FMS7</accession>
<dbReference type="EMBL" id="MGJV01000026">
    <property type="protein sequence ID" value="OGN14424.1"/>
    <property type="molecule type" value="Genomic_DNA"/>
</dbReference>
<dbReference type="InterPro" id="IPR024079">
    <property type="entry name" value="MetalloPept_cat_dom_sf"/>
</dbReference>
<dbReference type="GO" id="GO:0008237">
    <property type="term" value="F:metallopeptidase activity"/>
    <property type="evidence" value="ECO:0007669"/>
    <property type="project" value="InterPro"/>
</dbReference>
<reference evidence="1 2" key="1">
    <citation type="journal article" date="2016" name="Nat. Commun.">
        <title>Thousands of microbial genomes shed light on interconnected biogeochemical processes in an aquifer system.</title>
        <authorList>
            <person name="Anantharaman K."/>
            <person name="Brown C.T."/>
            <person name="Hug L.A."/>
            <person name="Sharon I."/>
            <person name="Castelle C.J."/>
            <person name="Probst A.J."/>
            <person name="Thomas B.C."/>
            <person name="Singh A."/>
            <person name="Wilkins M.J."/>
            <person name="Karaoz U."/>
            <person name="Brodie E.L."/>
            <person name="Williams K.H."/>
            <person name="Hubbard S.S."/>
            <person name="Banfield J.F."/>
        </authorList>
    </citation>
    <scope>NUCLEOTIDE SEQUENCE [LARGE SCALE GENOMIC DNA]</scope>
</reference>